<comment type="function">
    <text evidence="4">Involved in 20S proteasome assembly.</text>
</comment>
<dbReference type="InterPro" id="IPR038389">
    <property type="entry name" value="PSMG2_sf"/>
</dbReference>
<gene>
    <name evidence="5" type="ORF">BCR44DRAFT_124939</name>
</gene>
<dbReference type="Proteomes" id="UP000193411">
    <property type="component" value="Unassembled WGS sequence"/>
</dbReference>
<dbReference type="GO" id="GO:0043248">
    <property type="term" value="P:proteasome assembly"/>
    <property type="evidence" value="ECO:0007669"/>
    <property type="project" value="TreeGrafter"/>
</dbReference>
<keyword evidence="6" id="KW-1185">Reference proteome</keyword>
<dbReference type="OrthoDB" id="10260712at2759"/>
<reference evidence="5 6" key="1">
    <citation type="submission" date="2016-07" db="EMBL/GenBank/DDBJ databases">
        <title>Pervasive Adenine N6-methylation of Active Genes in Fungi.</title>
        <authorList>
            <consortium name="DOE Joint Genome Institute"/>
            <person name="Mondo S.J."/>
            <person name="Dannebaum R.O."/>
            <person name="Kuo R.C."/>
            <person name="Labutti K."/>
            <person name="Haridas S."/>
            <person name="Kuo A."/>
            <person name="Salamov A."/>
            <person name="Ahrendt S.R."/>
            <person name="Lipzen A."/>
            <person name="Sullivan W."/>
            <person name="Andreopoulos W.B."/>
            <person name="Clum A."/>
            <person name="Lindquist E."/>
            <person name="Daum C."/>
            <person name="Ramamoorthy G.K."/>
            <person name="Gryganskyi A."/>
            <person name="Culley D."/>
            <person name="Magnuson J.K."/>
            <person name="James T.Y."/>
            <person name="O'Malley M.A."/>
            <person name="Stajich J.E."/>
            <person name="Spatafora J.W."/>
            <person name="Visel A."/>
            <person name="Grigoriev I.V."/>
        </authorList>
    </citation>
    <scope>NUCLEOTIDE SEQUENCE [LARGE SCALE GENOMIC DNA]</scope>
    <source>
        <strain evidence="5 6">PL171</strain>
    </source>
</reference>
<dbReference type="InterPro" id="IPR016562">
    <property type="entry name" value="Proteasome_assmbl_chp_2_euk"/>
</dbReference>
<comment type="similarity">
    <text evidence="3 4">Belongs to the PSMG2 family.</text>
</comment>
<protein>
    <recommendedName>
        <fullName evidence="1 4">Proteasome assembly chaperone 2</fullName>
    </recommendedName>
</protein>
<dbReference type="PANTHER" id="PTHR12970:SF1">
    <property type="entry name" value="PROTEASOME ASSEMBLY CHAPERONE 2"/>
    <property type="match status" value="1"/>
</dbReference>
<comment type="subunit">
    <text evidence="4">Component of the 20S proteasome chaperone.</text>
</comment>
<proteinExistence type="inferred from homology"/>
<evidence type="ECO:0000256" key="1">
    <source>
        <dbReference type="ARBA" id="ARBA00019186"/>
    </source>
</evidence>
<dbReference type="PANTHER" id="PTHR12970">
    <property type="entry name" value="PROTEASOME ASSEMBLY CHAPERONE 2"/>
    <property type="match status" value="1"/>
</dbReference>
<accession>A0A1Y2HKD6</accession>
<dbReference type="GO" id="GO:0005829">
    <property type="term" value="C:cytosol"/>
    <property type="evidence" value="ECO:0007669"/>
    <property type="project" value="TreeGrafter"/>
</dbReference>
<dbReference type="STRING" id="765915.A0A1Y2HKD6"/>
<comment type="caution">
    <text evidence="5">The sequence shown here is derived from an EMBL/GenBank/DDBJ whole genome shotgun (WGS) entry which is preliminary data.</text>
</comment>
<dbReference type="Pfam" id="PF09754">
    <property type="entry name" value="PAC2"/>
    <property type="match status" value="1"/>
</dbReference>
<dbReference type="GO" id="GO:0005634">
    <property type="term" value="C:nucleus"/>
    <property type="evidence" value="ECO:0007669"/>
    <property type="project" value="TreeGrafter"/>
</dbReference>
<evidence type="ECO:0000313" key="5">
    <source>
        <dbReference type="EMBL" id="ORZ35016.1"/>
    </source>
</evidence>
<sequence length="253" mass="26819">MSTAPLAAAFDVSPLRGSVLIVPTVSTGNVPQLLGDLVVSSAAESPFARIGSLASPYVLNVVGPDAFGSPNHLAMPIEVYHSPARKLTLLQLRSPVIQGFGAQFSQALYAWAQSVGFKQVLVLASADAAYRTDSLIEGTPSFRHLHIATSDPPLSLTTTETKHLESELAQDCKLPGSGFLAPLVATAREHQSTVPTAVFLTFAMEGDNLQDTMMAFAKVANVVGLRGVHPRPPVSWAELYGAQLALDVAREVY</sequence>
<evidence type="ECO:0000256" key="3">
    <source>
        <dbReference type="ARBA" id="ARBA00025745"/>
    </source>
</evidence>
<evidence type="ECO:0000256" key="4">
    <source>
        <dbReference type="PIRNR" id="PIRNR010044"/>
    </source>
</evidence>
<dbReference type="Gene3D" id="3.40.50.10900">
    <property type="entry name" value="PAC-like subunit"/>
    <property type="match status" value="1"/>
</dbReference>
<dbReference type="AlphaFoldDB" id="A0A1Y2HKD6"/>
<evidence type="ECO:0000256" key="2">
    <source>
        <dbReference type="ARBA" id="ARBA00023186"/>
    </source>
</evidence>
<dbReference type="InterPro" id="IPR019151">
    <property type="entry name" value="Proteasome_assmbl_chaperone_2"/>
</dbReference>
<dbReference type="EMBL" id="MCFL01000024">
    <property type="protein sequence ID" value="ORZ35016.1"/>
    <property type="molecule type" value="Genomic_DNA"/>
</dbReference>
<organism evidence="5 6">
    <name type="scientific">Catenaria anguillulae PL171</name>
    <dbReference type="NCBI Taxonomy" id="765915"/>
    <lineage>
        <taxon>Eukaryota</taxon>
        <taxon>Fungi</taxon>
        <taxon>Fungi incertae sedis</taxon>
        <taxon>Blastocladiomycota</taxon>
        <taxon>Blastocladiomycetes</taxon>
        <taxon>Blastocladiales</taxon>
        <taxon>Catenariaceae</taxon>
        <taxon>Catenaria</taxon>
    </lineage>
</organism>
<dbReference type="PIRSF" id="PIRSF010044">
    <property type="entry name" value="UCP010044"/>
    <property type="match status" value="1"/>
</dbReference>
<keyword evidence="2 4" id="KW-0143">Chaperone</keyword>
<name>A0A1Y2HKD6_9FUNG</name>
<evidence type="ECO:0000313" key="6">
    <source>
        <dbReference type="Proteomes" id="UP000193411"/>
    </source>
</evidence>